<evidence type="ECO:0000256" key="8">
    <source>
        <dbReference type="ARBA" id="ARBA00023306"/>
    </source>
</evidence>
<evidence type="ECO:0000256" key="3">
    <source>
        <dbReference type="ARBA" id="ARBA00022676"/>
    </source>
</evidence>
<comment type="caution">
    <text evidence="10">Lacks conserved residue(s) required for the propagation of feature annotation.</text>
</comment>
<feature type="binding site" evidence="10">
    <location>
        <position position="126"/>
    </location>
    <ligand>
        <name>UDP-N-acetyl-alpha-D-glucosamine</name>
        <dbReference type="ChEBI" id="CHEBI:57705"/>
    </ligand>
</feature>
<dbReference type="Proteomes" id="UP000253606">
    <property type="component" value="Chromosome"/>
</dbReference>
<keyword evidence="7 10" id="KW-0472">Membrane</keyword>
<keyword evidence="2 10" id="KW-0132">Cell division</keyword>
<keyword evidence="14" id="KW-1185">Reference proteome</keyword>
<comment type="similarity">
    <text evidence="10">Belongs to the glycosyltransferase 28 family. MurG subfamily.</text>
</comment>
<feature type="binding site" evidence="10">
    <location>
        <begin position="13"/>
        <end position="15"/>
    </location>
    <ligand>
        <name>UDP-N-acetyl-alpha-D-glucosamine</name>
        <dbReference type="ChEBI" id="CHEBI:57705"/>
    </ligand>
</feature>
<dbReference type="GO" id="GO:0071555">
    <property type="term" value="P:cell wall organization"/>
    <property type="evidence" value="ECO:0007669"/>
    <property type="project" value="UniProtKB-KW"/>
</dbReference>
<organism evidence="13 14">
    <name type="scientific">Acidisarcina polymorpha</name>
    <dbReference type="NCBI Taxonomy" id="2211140"/>
    <lineage>
        <taxon>Bacteria</taxon>
        <taxon>Pseudomonadati</taxon>
        <taxon>Acidobacteriota</taxon>
        <taxon>Terriglobia</taxon>
        <taxon>Terriglobales</taxon>
        <taxon>Acidobacteriaceae</taxon>
        <taxon>Acidisarcina</taxon>
    </lineage>
</organism>
<dbReference type="Pfam" id="PF04101">
    <property type="entry name" value="Glyco_tran_28_C"/>
    <property type="match status" value="1"/>
</dbReference>
<gene>
    <name evidence="10" type="primary">murG</name>
    <name evidence="13" type="ORF">ACPOL_4177</name>
</gene>
<evidence type="ECO:0000256" key="5">
    <source>
        <dbReference type="ARBA" id="ARBA00022960"/>
    </source>
</evidence>
<evidence type="ECO:0000256" key="6">
    <source>
        <dbReference type="ARBA" id="ARBA00022984"/>
    </source>
</evidence>
<keyword evidence="6 10" id="KW-0573">Peptidoglycan synthesis</keyword>
<evidence type="ECO:0000313" key="13">
    <source>
        <dbReference type="EMBL" id="AXC13454.1"/>
    </source>
</evidence>
<keyword evidence="1 10" id="KW-1003">Cell membrane</keyword>
<dbReference type="GO" id="GO:0005886">
    <property type="term" value="C:plasma membrane"/>
    <property type="evidence" value="ECO:0007669"/>
    <property type="project" value="UniProtKB-SubCell"/>
</dbReference>
<evidence type="ECO:0000259" key="12">
    <source>
        <dbReference type="Pfam" id="PF04101"/>
    </source>
</evidence>
<dbReference type="EC" id="2.4.1.227" evidence="10"/>
<evidence type="ECO:0000313" key="14">
    <source>
        <dbReference type="Proteomes" id="UP000253606"/>
    </source>
</evidence>
<dbReference type="PANTHER" id="PTHR21015:SF22">
    <property type="entry name" value="GLYCOSYLTRANSFERASE"/>
    <property type="match status" value="1"/>
</dbReference>
<dbReference type="SUPFAM" id="SSF53756">
    <property type="entry name" value="UDP-Glycosyltransferase/glycogen phosphorylase"/>
    <property type="match status" value="1"/>
</dbReference>
<dbReference type="HAMAP" id="MF_00033">
    <property type="entry name" value="MurG"/>
    <property type="match status" value="1"/>
</dbReference>
<keyword evidence="3 10" id="KW-0328">Glycosyltransferase</keyword>
<keyword evidence="8 10" id="KW-0131">Cell cycle</keyword>
<keyword evidence="5 10" id="KW-0133">Cell shape</keyword>
<dbReference type="CDD" id="cd03785">
    <property type="entry name" value="GT28_MurG"/>
    <property type="match status" value="1"/>
</dbReference>
<reference evidence="13 14" key="1">
    <citation type="journal article" date="2018" name="Front. Microbiol.">
        <title>Hydrolytic Capabilities as a Key to Environmental Success: Chitinolytic and Cellulolytic Acidobacteria From Acidic Sub-arctic Soils and Boreal Peatlands.</title>
        <authorList>
            <person name="Belova S.E."/>
            <person name="Ravin N.V."/>
            <person name="Pankratov T.A."/>
            <person name="Rakitin A.L."/>
            <person name="Ivanova A.A."/>
            <person name="Beletsky A.V."/>
            <person name="Mardanov A.V."/>
            <person name="Sinninghe Damste J.S."/>
            <person name="Dedysh S.N."/>
        </authorList>
    </citation>
    <scope>NUCLEOTIDE SEQUENCE [LARGE SCALE GENOMIC DNA]</scope>
    <source>
        <strain evidence="13 14">SBC82</strain>
    </source>
</reference>
<proteinExistence type="inferred from homology"/>
<evidence type="ECO:0000259" key="11">
    <source>
        <dbReference type="Pfam" id="PF03033"/>
    </source>
</evidence>
<comment type="function">
    <text evidence="10">Cell wall formation. Catalyzes the transfer of a GlcNAc subunit on undecaprenyl-pyrophosphoryl-MurNAc-pentapeptide (lipid intermediate I) to form undecaprenyl-pyrophosphoryl-MurNAc-(pentapeptide)GlcNAc (lipid intermediate II).</text>
</comment>
<dbReference type="GO" id="GO:0008360">
    <property type="term" value="P:regulation of cell shape"/>
    <property type="evidence" value="ECO:0007669"/>
    <property type="project" value="UniProtKB-KW"/>
</dbReference>
<dbReference type="RefSeq" id="WP_114208438.1">
    <property type="nucleotide sequence ID" value="NZ_CP030840.1"/>
</dbReference>
<comment type="pathway">
    <text evidence="10">Cell wall biogenesis; peptidoglycan biosynthesis.</text>
</comment>
<keyword evidence="9 10" id="KW-0961">Cell wall biogenesis/degradation</keyword>
<dbReference type="GO" id="GO:0051301">
    <property type="term" value="P:cell division"/>
    <property type="evidence" value="ECO:0007669"/>
    <property type="project" value="UniProtKB-KW"/>
</dbReference>
<dbReference type="InterPro" id="IPR006009">
    <property type="entry name" value="GlcNAc_MurG"/>
</dbReference>
<dbReference type="AlphaFoldDB" id="A0A2Z5G3S8"/>
<feature type="binding site" evidence="10">
    <location>
        <position position="207"/>
    </location>
    <ligand>
        <name>UDP-N-acetyl-alpha-D-glucosamine</name>
        <dbReference type="ChEBI" id="CHEBI:57705"/>
    </ligand>
</feature>
<evidence type="ECO:0000256" key="9">
    <source>
        <dbReference type="ARBA" id="ARBA00023316"/>
    </source>
</evidence>
<dbReference type="Pfam" id="PF03033">
    <property type="entry name" value="Glyco_transf_28"/>
    <property type="match status" value="1"/>
</dbReference>
<evidence type="ECO:0000256" key="4">
    <source>
        <dbReference type="ARBA" id="ARBA00022679"/>
    </source>
</evidence>
<sequence length="384" mass="40889">MSAPRVLIVGGGTGGHVIPALAIADELRQSYGAHVRFLGTERGFETRLVPAAGYRLELIQVGQLKGVSLKTRLRTLLDLPLGIQRCLSILKTFRPDVVVGVGGYASGPGMAGALLKGIPTLAFEPNAAPGLANRIVGRLVSSAAVSFAPACAYFRNARVTGIPVRKEFFTIKPRIGPPEETLPDSQATSTSDSVHLSKQNLLVFGGSQGAQIFNQLMPRIAPQLLRLVPDLFILHQSGAKQEETTRAAYVASGAEPNRWEVRAFLDNMPERFAWADLILARSGASTVAELCAAGRPALLVPFPLAADDHQRKNAEVMVSAHAAEMRLQTEVGTGELLLDALSRLLLAPAKLIEMGNRARTLARPNAAADIAAMVAALVRSPSHL</sequence>
<feature type="domain" description="Glycosyltransferase family 28 N-terminal" evidence="11">
    <location>
        <begin position="6"/>
        <end position="144"/>
    </location>
</feature>
<dbReference type="InterPro" id="IPR007235">
    <property type="entry name" value="Glyco_trans_28_C"/>
</dbReference>
<dbReference type="NCBIfam" id="TIGR01133">
    <property type="entry name" value="murG"/>
    <property type="match status" value="1"/>
</dbReference>
<dbReference type="OrthoDB" id="9808936at2"/>
<keyword evidence="4 10" id="KW-0808">Transferase</keyword>
<name>A0A2Z5G3S8_9BACT</name>
<dbReference type="InterPro" id="IPR004276">
    <property type="entry name" value="GlycoTrans_28_N"/>
</dbReference>
<comment type="subcellular location">
    <subcellularLocation>
        <location evidence="10">Cell membrane</location>
        <topology evidence="10">Peripheral membrane protein</topology>
        <orientation evidence="10">Cytoplasmic side</orientation>
    </subcellularLocation>
</comment>
<dbReference type="EMBL" id="CP030840">
    <property type="protein sequence ID" value="AXC13454.1"/>
    <property type="molecule type" value="Genomic_DNA"/>
</dbReference>
<evidence type="ECO:0000256" key="1">
    <source>
        <dbReference type="ARBA" id="ARBA00022475"/>
    </source>
</evidence>
<dbReference type="GO" id="GO:0005975">
    <property type="term" value="P:carbohydrate metabolic process"/>
    <property type="evidence" value="ECO:0007669"/>
    <property type="project" value="InterPro"/>
</dbReference>
<evidence type="ECO:0000256" key="10">
    <source>
        <dbReference type="HAMAP-Rule" id="MF_00033"/>
    </source>
</evidence>
<evidence type="ECO:0000256" key="2">
    <source>
        <dbReference type="ARBA" id="ARBA00022618"/>
    </source>
</evidence>
<dbReference type="GO" id="GO:0009252">
    <property type="term" value="P:peptidoglycan biosynthetic process"/>
    <property type="evidence" value="ECO:0007669"/>
    <property type="project" value="UniProtKB-UniRule"/>
</dbReference>
<dbReference type="Gene3D" id="3.40.50.2000">
    <property type="entry name" value="Glycogen Phosphorylase B"/>
    <property type="match status" value="2"/>
</dbReference>
<dbReference type="PANTHER" id="PTHR21015">
    <property type="entry name" value="UDP-N-ACETYLGLUCOSAMINE--N-ACETYLMURAMYL-(PENTAPEPTIDE) PYROPHOSPHORYL-UNDECAPRENOL N-ACETYLGLUCOSAMINE TRANSFERASE 1"/>
    <property type="match status" value="1"/>
</dbReference>
<protein>
    <recommendedName>
        <fullName evidence="10">UDP-N-acetylglucosamine--N-acetylmuramyl-(pentapeptide) pyrophosphoryl-undecaprenol N-acetylglucosamine transferase</fullName>
        <ecNumber evidence="10">2.4.1.227</ecNumber>
    </recommendedName>
    <alternativeName>
        <fullName evidence="10">Undecaprenyl-PP-MurNAc-pentapeptide-UDPGlcNAc GlcNAc transferase</fullName>
    </alternativeName>
</protein>
<dbReference type="KEGG" id="abas:ACPOL_4177"/>
<dbReference type="UniPathway" id="UPA00219"/>
<feature type="binding site" evidence="10">
    <location>
        <position position="310"/>
    </location>
    <ligand>
        <name>UDP-N-acetyl-alpha-D-glucosamine</name>
        <dbReference type="ChEBI" id="CHEBI:57705"/>
    </ligand>
</feature>
<evidence type="ECO:0000256" key="7">
    <source>
        <dbReference type="ARBA" id="ARBA00023136"/>
    </source>
</evidence>
<feature type="binding site" evidence="10">
    <location>
        <position position="165"/>
    </location>
    <ligand>
        <name>UDP-N-acetyl-alpha-D-glucosamine</name>
        <dbReference type="ChEBI" id="CHEBI:57705"/>
    </ligand>
</feature>
<dbReference type="GO" id="GO:0051991">
    <property type="term" value="F:UDP-N-acetyl-D-glucosamine:N-acetylmuramoyl-L-alanyl-D-glutamyl-meso-2,6-diaminopimelyl-D-alanyl-D-alanine-diphosphoundecaprenol 4-beta-N-acetylglucosaminlytransferase activity"/>
    <property type="evidence" value="ECO:0007669"/>
    <property type="project" value="RHEA"/>
</dbReference>
<accession>A0A2Z5G3S8</accession>
<feature type="domain" description="Glycosyl transferase family 28 C-terminal" evidence="12">
    <location>
        <begin position="201"/>
        <end position="367"/>
    </location>
</feature>
<dbReference type="GO" id="GO:0050511">
    <property type="term" value="F:undecaprenyldiphospho-muramoylpentapeptide beta-N-acetylglucosaminyltransferase activity"/>
    <property type="evidence" value="ECO:0007669"/>
    <property type="project" value="UniProtKB-UniRule"/>
</dbReference>
<comment type="catalytic activity">
    <reaction evidence="10">
        <text>di-trans,octa-cis-undecaprenyl diphospho-N-acetyl-alpha-D-muramoyl-L-alanyl-D-glutamyl-meso-2,6-diaminopimeloyl-D-alanyl-D-alanine + UDP-N-acetyl-alpha-D-glucosamine = di-trans,octa-cis-undecaprenyl diphospho-[N-acetyl-alpha-D-glucosaminyl-(1-&gt;4)]-N-acetyl-alpha-D-muramoyl-L-alanyl-D-glutamyl-meso-2,6-diaminopimeloyl-D-alanyl-D-alanine + UDP + H(+)</text>
        <dbReference type="Rhea" id="RHEA:31227"/>
        <dbReference type="ChEBI" id="CHEBI:15378"/>
        <dbReference type="ChEBI" id="CHEBI:57705"/>
        <dbReference type="ChEBI" id="CHEBI:58223"/>
        <dbReference type="ChEBI" id="CHEBI:61387"/>
        <dbReference type="ChEBI" id="CHEBI:61388"/>
        <dbReference type="EC" id="2.4.1.227"/>
    </reaction>
</comment>